<dbReference type="AlphaFoldDB" id="A0A7X6RR57"/>
<dbReference type="PRINTS" id="PR00359">
    <property type="entry name" value="BP450"/>
</dbReference>
<dbReference type="Proteomes" id="UP000553209">
    <property type="component" value="Unassembled WGS sequence"/>
</dbReference>
<keyword evidence="4" id="KW-1185">Reference proteome</keyword>
<feature type="compositionally biased region" description="Low complexity" evidence="2">
    <location>
        <begin position="407"/>
        <end position="417"/>
    </location>
</feature>
<name>A0A7X6RR57_9ACTN</name>
<dbReference type="GO" id="GO:0016705">
    <property type="term" value="F:oxidoreductase activity, acting on paired donors, with incorporation or reduction of molecular oxygen"/>
    <property type="evidence" value="ECO:0007669"/>
    <property type="project" value="InterPro"/>
</dbReference>
<dbReference type="InterPro" id="IPR017972">
    <property type="entry name" value="Cyt_P450_CS"/>
</dbReference>
<dbReference type="GO" id="GO:0020037">
    <property type="term" value="F:heme binding"/>
    <property type="evidence" value="ECO:0007669"/>
    <property type="project" value="InterPro"/>
</dbReference>
<evidence type="ECO:0000256" key="1">
    <source>
        <dbReference type="ARBA" id="ARBA00010617"/>
    </source>
</evidence>
<dbReference type="GO" id="GO:0004497">
    <property type="term" value="F:monooxygenase activity"/>
    <property type="evidence" value="ECO:0007669"/>
    <property type="project" value="InterPro"/>
</dbReference>
<evidence type="ECO:0000313" key="3">
    <source>
        <dbReference type="EMBL" id="NKY99610.1"/>
    </source>
</evidence>
<sequence>MASRCPYAELHAPEFHADPHDVYTRMAKEHGSVFPAEISPGISAWVVADYALITAWCRDTRTFRRDSRLWLDWSEGRVPDDAPVAAMMAYRPNLLFADDDAHARLKRSVVDSLGRVPESRVGESTRRHADSLIDAFVERGSADLVSEYARLLPLLVICDLFGFSRDVGERVLTSLIDLWDGNDVVRANAEYERALSDAISQKHATPGEDVTTWLLQHRAGLTDEEMLHQLVVTIGAGAEPTANLITAATHTILTDPEVNRALNGALVGIDEVVEQVLWREPPITNYPVLYPVRDVEISGGRSIRKGEPILLGYAAAHTAMAENGPDIEHVTRAHLAFGVGPHRCPAHGFAQTMAQVGVEVLTKRLRGLRVTDPAPRWRVSPFARALAELPVEFPPDSPKGTPRWQQTSPSSAPTTSTDRQPDSGTAAPSSRLRSLVAWLFGR</sequence>
<comment type="caution">
    <text evidence="3">The sequence shown here is derived from an EMBL/GenBank/DDBJ whole genome shotgun (WGS) entry which is preliminary data.</text>
</comment>
<organism evidence="3 4">
    <name type="scientific">Nocardiopsis alborubida</name>
    <dbReference type="NCBI Taxonomy" id="146802"/>
    <lineage>
        <taxon>Bacteria</taxon>
        <taxon>Bacillati</taxon>
        <taxon>Actinomycetota</taxon>
        <taxon>Actinomycetes</taxon>
        <taxon>Streptosporangiales</taxon>
        <taxon>Nocardiopsidaceae</taxon>
        <taxon>Nocardiopsis</taxon>
    </lineage>
</organism>
<dbReference type="PROSITE" id="PS00086">
    <property type="entry name" value="CYTOCHROME_P450"/>
    <property type="match status" value="1"/>
</dbReference>
<dbReference type="GO" id="GO:0005506">
    <property type="term" value="F:iron ion binding"/>
    <property type="evidence" value="ECO:0007669"/>
    <property type="project" value="InterPro"/>
</dbReference>
<dbReference type="RefSeq" id="WP_061083565.1">
    <property type="nucleotide sequence ID" value="NZ_JAAXPG010000017.1"/>
</dbReference>
<comment type="similarity">
    <text evidence="1">Belongs to the cytochrome P450 family.</text>
</comment>
<accession>A0A7X6RR57</accession>
<gene>
    <name evidence="3" type="ORF">HGB44_18360</name>
</gene>
<dbReference type="PANTHER" id="PTHR46696:SF1">
    <property type="entry name" value="CYTOCHROME P450 YJIB-RELATED"/>
    <property type="match status" value="1"/>
</dbReference>
<dbReference type="InterPro" id="IPR002397">
    <property type="entry name" value="Cyt_P450_B"/>
</dbReference>
<evidence type="ECO:0000313" key="4">
    <source>
        <dbReference type="Proteomes" id="UP000553209"/>
    </source>
</evidence>
<dbReference type="EMBL" id="JAAXPG010000017">
    <property type="protein sequence ID" value="NKY99610.1"/>
    <property type="molecule type" value="Genomic_DNA"/>
</dbReference>
<dbReference type="Gene3D" id="1.10.630.10">
    <property type="entry name" value="Cytochrome P450"/>
    <property type="match status" value="1"/>
</dbReference>
<dbReference type="InterPro" id="IPR036396">
    <property type="entry name" value="Cyt_P450_sf"/>
</dbReference>
<reference evidence="3 4" key="1">
    <citation type="submission" date="2020-04" db="EMBL/GenBank/DDBJ databases">
        <title>MicrobeNet Type strains.</title>
        <authorList>
            <person name="Nicholson A.C."/>
        </authorList>
    </citation>
    <scope>NUCLEOTIDE SEQUENCE [LARGE SCALE GENOMIC DNA]</scope>
    <source>
        <strain evidence="3 4">ATCC 23612</strain>
    </source>
</reference>
<dbReference type="SUPFAM" id="SSF48264">
    <property type="entry name" value="Cytochrome P450"/>
    <property type="match status" value="1"/>
</dbReference>
<dbReference type="PANTHER" id="PTHR46696">
    <property type="entry name" value="P450, PUTATIVE (EUROFUNG)-RELATED"/>
    <property type="match status" value="1"/>
</dbReference>
<proteinExistence type="inferred from homology"/>
<protein>
    <submittedName>
        <fullName evidence="3">Cytochrome P450</fullName>
    </submittedName>
</protein>
<feature type="region of interest" description="Disordered" evidence="2">
    <location>
        <begin position="391"/>
        <end position="430"/>
    </location>
</feature>
<evidence type="ECO:0000256" key="2">
    <source>
        <dbReference type="SAM" id="MobiDB-lite"/>
    </source>
</evidence>